<evidence type="ECO:0000313" key="3">
    <source>
        <dbReference type="Proteomes" id="UP000231407"/>
    </source>
</evidence>
<name>A0A2M7ASP1_9BACT</name>
<dbReference type="EMBL" id="PEWA01000019">
    <property type="protein sequence ID" value="PIU73573.1"/>
    <property type="molecule type" value="Genomic_DNA"/>
</dbReference>
<dbReference type="GO" id="GO:0030435">
    <property type="term" value="P:sporulation resulting in formation of a cellular spore"/>
    <property type="evidence" value="ECO:0007669"/>
    <property type="project" value="InterPro"/>
</dbReference>
<organism evidence="2 3">
    <name type="scientific">Candidatus Shapirobacteria bacterium CG06_land_8_20_14_3_00_40_12</name>
    <dbReference type="NCBI Taxonomy" id="1974881"/>
    <lineage>
        <taxon>Bacteria</taxon>
        <taxon>Candidatus Shapironibacteriota</taxon>
    </lineage>
</organism>
<dbReference type="Proteomes" id="UP000231407">
    <property type="component" value="Unassembled WGS sequence"/>
</dbReference>
<comment type="caution">
    <text evidence="2">The sequence shown here is derived from an EMBL/GenBank/DDBJ whole genome shotgun (WGS) entry which is preliminary data.</text>
</comment>
<feature type="domain" description="Sporulation stage II protein D amidase enhancer LytB N-terminal" evidence="1">
    <location>
        <begin position="283"/>
        <end position="358"/>
    </location>
</feature>
<accession>A0A2M7ASP1</accession>
<dbReference type="InterPro" id="IPR013693">
    <property type="entry name" value="SpoIID/LytB_N"/>
</dbReference>
<dbReference type="Pfam" id="PF08486">
    <property type="entry name" value="SpoIID"/>
    <property type="match status" value="1"/>
</dbReference>
<dbReference type="Gene3D" id="6.10.250.3150">
    <property type="match status" value="1"/>
</dbReference>
<reference evidence="3" key="1">
    <citation type="submission" date="2017-09" db="EMBL/GenBank/DDBJ databases">
        <title>Depth-based differentiation of microbial function through sediment-hosted aquifers and enrichment of novel symbionts in the deep terrestrial subsurface.</title>
        <authorList>
            <person name="Probst A.J."/>
            <person name="Ladd B."/>
            <person name="Jarett J.K."/>
            <person name="Geller-Mcgrath D.E."/>
            <person name="Sieber C.M.K."/>
            <person name="Emerson J.B."/>
            <person name="Anantharaman K."/>
            <person name="Thomas B.C."/>
            <person name="Malmstrom R."/>
            <person name="Stieglmeier M."/>
            <person name="Klingl A."/>
            <person name="Woyke T."/>
            <person name="Ryan C.M."/>
            <person name="Banfield J.F."/>
        </authorList>
    </citation>
    <scope>NUCLEOTIDE SEQUENCE [LARGE SCALE GENOMIC DNA]</scope>
</reference>
<sequence>MKILLVFLAVFGLWRSPVLADELADIEKQIAAIEASMTPLKKESVGLSQKITAAKVQIVAVEKLVTNLTVKMIDQEADLEVQKVLLAERVKRYYINSKRYSPLLILLAGGEGSGLLRQYALVKAVITQDKNQIQKYILDINTLTANKVRLETEKIKLSKLKTDMESRFGFLSKEILKAETYKAELSRRQQELVAQKLASLNLPTSLGAGPLSCSDDRKIDPGFGSGFAFFTFGIPHHVGLNQYGAYGRAKAGQNHHEILNAYFNSVSFDKKPNITIKINGFGSMSLEQYMLGIYEVPNDWPIEALKAQAVAARSYALAYTNNGANSICTTQSCQVYKGGNKGGAWEQAVKATEGEVVTKNGQVITAWFASTAGAYTYTSSDVGWKSTDWTKRTRDTNGDINSFEDLFNKAYDKDSPCFYAAQGFRKEYNKSAWLKPSEVADIVNVILLAQKDASVQNHLCYKDDSPHGCTDTWDQERIKTELRNRGGNPFNNIDSVNISDWDKNEGRVNTISFSGDSGGVSFAGNTFKSYFNIRAPANISIVGPLYNVEKR</sequence>
<gene>
    <name evidence="2" type="ORF">COS78_01625</name>
</gene>
<evidence type="ECO:0000259" key="1">
    <source>
        <dbReference type="Pfam" id="PF08486"/>
    </source>
</evidence>
<dbReference type="NCBIfam" id="TIGR02669">
    <property type="entry name" value="SpoIID_LytB"/>
    <property type="match status" value="1"/>
</dbReference>
<dbReference type="AlphaFoldDB" id="A0A2M7ASP1"/>
<protein>
    <recommendedName>
        <fullName evidence="1">Sporulation stage II protein D amidase enhancer LytB N-terminal domain-containing protein</fullName>
    </recommendedName>
</protein>
<dbReference type="InterPro" id="IPR013486">
    <property type="entry name" value="SpoIID/LytB"/>
</dbReference>
<evidence type="ECO:0000313" key="2">
    <source>
        <dbReference type="EMBL" id="PIU73573.1"/>
    </source>
</evidence>
<proteinExistence type="predicted"/>